<dbReference type="Pfam" id="PF00313">
    <property type="entry name" value="CSD"/>
    <property type="match status" value="2"/>
</dbReference>
<dbReference type="InterPro" id="IPR012340">
    <property type="entry name" value="NA-bd_OB-fold"/>
</dbReference>
<comment type="caution">
    <text evidence="2">The sequence shown here is derived from an EMBL/GenBank/DDBJ whole genome shotgun (WGS) entry which is preliminary data.</text>
</comment>
<evidence type="ECO:0000313" key="3">
    <source>
        <dbReference type="Proteomes" id="UP000572377"/>
    </source>
</evidence>
<evidence type="ECO:0000313" key="2">
    <source>
        <dbReference type="EMBL" id="NNU80494.1"/>
    </source>
</evidence>
<sequence length="170" mass="18869">MIKGHVKWFDSTKGYGFVVVDDNLGDVLLHANVLRNFGRSSVAEGVEITMDVQGTERGRQAVEIHRIEAPEPGAELEEPAAAETDAELPELLPARVKWFDKAKGFGFVNAFGDPDDIFVHMEILRLNGLADLQPGEAVCVRTKMGPRGKTAYEVRTWDHANLVMRRARQA</sequence>
<dbReference type="InterPro" id="IPR002059">
    <property type="entry name" value="CSP_DNA-bd"/>
</dbReference>
<dbReference type="Proteomes" id="UP000572377">
    <property type="component" value="Unassembled WGS sequence"/>
</dbReference>
<dbReference type="SMART" id="SM00357">
    <property type="entry name" value="CSP"/>
    <property type="match status" value="2"/>
</dbReference>
<keyword evidence="3" id="KW-1185">Reference proteome</keyword>
<reference evidence="2 3" key="1">
    <citation type="submission" date="2020-05" db="EMBL/GenBank/DDBJ databases">
        <title>Gimesia benthica sp. nov., a novel planctomycete isolated from a deep-sea water sample of the Northwest Indian Ocean.</title>
        <authorList>
            <person name="Wang J."/>
            <person name="Ruan C."/>
            <person name="Song L."/>
            <person name="Zhu Y."/>
            <person name="Li A."/>
            <person name="Zheng X."/>
            <person name="Wang L."/>
            <person name="Lu Z."/>
            <person name="Huang Y."/>
            <person name="Du W."/>
            <person name="Zhou Y."/>
            <person name="Huang L."/>
            <person name="Dai X."/>
        </authorList>
    </citation>
    <scope>NUCLEOTIDE SEQUENCE [LARGE SCALE GENOMIC DNA]</scope>
    <source>
        <strain evidence="2 3">YYQ-30</strain>
    </source>
</reference>
<protein>
    <submittedName>
        <fullName evidence="2">Cold shock domain-containing protein</fullName>
    </submittedName>
</protein>
<dbReference type="EMBL" id="JABFBC010000001">
    <property type="protein sequence ID" value="NNU80494.1"/>
    <property type="molecule type" value="Genomic_DNA"/>
</dbReference>
<name>A0A849L2M4_9RHOB</name>
<dbReference type="Gene3D" id="2.40.50.140">
    <property type="entry name" value="Nucleic acid-binding proteins"/>
    <property type="match status" value="2"/>
</dbReference>
<dbReference type="CDD" id="cd04458">
    <property type="entry name" value="CSP_CDS"/>
    <property type="match status" value="2"/>
</dbReference>
<feature type="domain" description="CSD" evidence="1">
    <location>
        <begin position="1"/>
        <end position="66"/>
    </location>
</feature>
<dbReference type="GO" id="GO:0003676">
    <property type="term" value="F:nucleic acid binding"/>
    <property type="evidence" value="ECO:0007669"/>
    <property type="project" value="InterPro"/>
</dbReference>
<dbReference type="PANTHER" id="PTHR11544">
    <property type="entry name" value="COLD SHOCK DOMAIN CONTAINING PROTEINS"/>
    <property type="match status" value="1"/>
</dbReference>
<dbReference type="PRINTS" id="PR00050">
    <property type="entry name" value="COLDSHOCK"/>
</dbReference>
<dbReference type="InterPro" id="IPR011129">
    <property type="entry name" value="CSD"/>
</dbReference>
<dbReference type="RefSeq" id="WP_171324303.1">
    <property type="nucleotide sequence ID" value="NZ_JABFBC010000001.1"/>
</dbReference>
<gene>
    <name evidence="2" type="ORF">HMH01_08575</name>
</gene>
<dbReference type="AlphaFoldDB" id="A0A849L2M4"/>
<evidence type="ECO:0000259" key="1">
    <source>
        <dbReference type="PROSITE" id="PS51857"/>
    </source>
</evidence>
<proteinExistence type="predicted"/>
<dbReference type="InterPro" id="IPR050181">
    <property type="entry name" value="Cold_shock_domain"/>
</dbReference>
<dbReference type="SUPFAM" id="SSF50249">
    <property type="entry name" value="Nucleic acid-binding proteins"/>
    <property type="match status" value="2"/>
</dbReference>
<accession>A0A849L2M4</accession>
<dbReference type="PROSITE" id="PS51857">
    <property type="entry name" value="CSD_2"/>
    <property type="match status" value="2"/>
</dbReference>
<organism evidence="2 3">
    <name type="scientific">Halovulum dunhuangense</name>
    <dbReference type="NCBI Taxonomy" id="1505036"/>
    <lineage>
        <taxon>Bacteria</taxon>
        <taxon>Pseudomonadati</taxon>
        <taxon>Pseudomonadota</taxon>
        <taxon>Alphaproteobacteria</taxon>
        <taxon>Rhodobacterales</taxon>
        <taxon>Paracoccaceae</taxon>
        <taxon>Halovulum</taxon>
    </lineage>
</organism>
<feature type="domain" description="CSD" evidence="1">
    <location>
        <begin position="91"/>
        <end position="156"/>
    </location>
</feature>
<dbReference type="GO" id="GO:0005829">
    <property type="term" value="C:cytosol"/>
    <property type="evidence" value="ECO:0007669"/>
    <property type="project" value="UniProtKB-ARBA"/>
</dbReference>